<evidence type="ECO:0000259" key="1">
    <source>
        <dbReference type="Pfam" id="PF20172"/>
    </source>
</evidence>
<feature type="domain" description="DUF6538" evidence="1">
    <location>
        <begin position="10"/>
        <end position="67"/>
    </location>
</feature>
<reference evidence="2 3" key="1">
    <citation type="submission" date="2020-08" db="EMBL/GenBank/DDBJ databases">
        <title>Genomic Encyclopedia of Type Strains, Phase IV (KMG-IV): sequencing the most valuable type-strain genomes for metagenomic binning, comparative biology and taxonomic classification.</title>
        <authorList>
            <person name="Goeker M."/>
        </authorList>
    </citation>
    <scope>NUCLEOTIDE SEQUENCE [LARGE SCALE GENOMIC DNA]</scope>
    <source>
        <strain evidence="2 3">DSM 26438</strain>
    </source>
</reference>
<organism evidence="2 3">
    <name type="scientific">Rhizobium skierniewicense</name>
    <dbReference type="NCBI Taxonomy" id="984260"/>
    <lineage>
        <taxon>Bacteria</taxon>
        <taxon>Pseudomonadati</taxon>
        <taxon>Pseudomonadota</taxon>
        <taxon>Alphaproteobacteria</taxon>
        <taxon>Hyphomicrobiales</taxon>
        <taxon>Rhizobiaceae</taxon>
        <taxon>Rhizobium/Agrobacterium group</taxon>
        <taxon>Rhizobium</taxon>
    </lineage>
</organism>
<accession>A0A7W6CJD7</accession>
<dbReference type="Pfam" id="PF20172">
    <property type="entry name" value="DUF6538"/>
    <property type="match status" value="1"/>
</dbReference>
<name>A0A7W6CJD7_9HYPH</name>
<gene>
    <name evidence="2" type="ORF">GGQ73_004170</name>
</gene>
<dbReference type="InterPro" id="IPR046668">
    <property type="entry name" value="DUF6538"/>
</dbReference>
<dbReference type="EMBL" id="JACIDV010000015">
    <property type="protein sequence ID" value="MBB3948196.1"/>
    <property type="molecule type" value="Genomic_DNA"/>
</dbReference>
<proteinExistence type="predicted"/>
<comment type="caution">
    <text evidence="2">The sequence shown here is derived from an EMBL/GenBank/DDBJ whole genome shotgun (WGS) entry which is preliminary data.</text>
</comment>
<sequence>MEDVTIYPWLTLRNRTYYLRAPVPADIRKSLGKDQIWKSLGTQDRRQAVEKLRIESAAVKKIFYNERRRQAGLNEPPLEELSEAQIKIVGDIYFAHLLDEDEERWLSGFEGDDFDSAASDLVVQSRHLMDRI</sequence>
<dbReference type="RefSeq" id="WP_183897620.1">
    <property type="nucleotide sequence ID" value="NZ_JACIDV010000015.1"/>
</dbReference>
<dbReference type="Proteomes" id="UP000565286">
    <property type="component" value="Unassembled WGS sequence"/>
</dbReference>
<dbReference type="AlphaFoldDB" id="A0A7W6CJD7"/>
<protein>
    <recommendedName>
        <fullName evidence="1">DUF6538 domain-containing protein</fullName>
    </recommendedName>
</protein>
<evidence type="ECO:0000313" key="2">
    <source>
        <dbReference type="EMBL" id="MBB3948196.1"/>
    </source>
</evidence>
<keyword evidence="3" id="KW-1185">Reference proteome</keyword>
<evidence type="ECO:0000313" key="3">
    <source>
        <dbReference type="Proteomes" id="UP000565286"/>
    </source>
</evidence>